<accession>A0A8J4CJC3</accession>
<feature type="region of interest" description="Disordered" evidence="1">
    <location>
        <begin position="120"/>
        <end position="147"/>
    </location>
</feature>
<dbReference type="EMBL" id="BNCQ01000002">
    <property type="protein sequence ID" value="GIL94990.1"/>
    <property type="molecule type" value="Genomic_DNA"/>
</dbReference>
<dbReference type="Proteomes" id="UP000747110">
    <property type="component" value="Unassembled WGS sequence"/>
</dbReference>
<evidence type="ECO:0000256" key="1">
    <source>
        <dbReference type="SAM" id="MobiDB-lite"/>
    </source>
</evidence>
<dbReference type="InterPro" id="IPR043132">
    <property type="entry name" value="BCAT-like_C"/>
</dbReference>
<sequence>MKMNLTADRVIFFEDGVLDSCCKFSPQQVLLKHIAGVYTTVLITPEGTVIDWVLHRNRLLRGIEILNKRPTGPFQSFLSSLETEGSSLSEFFSRQVVPAVKTALSAFYVEEQAAITQPPSQQQPLIVCPQPHHQQEPQSLVSEHLRDPRDGLSLASSSVLLSPAQHQGSQSPQHAMLMVCISPAATTAGRDARSADCSAASSDMPAKATSSPSVVSFSPTPGPGRVVLEGCTTGHDRVNQGGGGGGGRGVHGADLSKPCGQCSRYIHIAVYCKAAQPPLYGPDHGVQAAVMGRPRSLPGAKASSWVEERRQYEERKPPEASEVLLSDAGGRILEGLVTNFCVISITAPSATSTVASTTTCISTYTSTYTSIPTAAEVGSSSYTETSAEQTDGTGKGDGEEEVVLRVCGPQADAALPGVVQARVVEAANRLGLRVVPEPPLAGERHTWREAFISNCIKRIQPLSRVFCPPGNAWGADPWDYWLPYTAGKYTTALLRELELIQERTPWRDL</sequence>
<dbReference type="Gene3D" id="3.20.10.10">
    <property type="entry name" value="D-amino Acid Aminotransferase, subunit A, domain 2"/>
    <property type="match status" value="1"/>
</dbReference>
<comment type="caution">
    <text evidence="2">The sequence shown here is derived from an EMBL/GenBank/DDBJ whole genome shotgun (WGS) entry which is preliminary data.</text>
</comment>
<feature type="compositionally biased region" description="Low complexity" evidence="1">
    <location>
        <begin position="196"/>
        <end position="219"/>
    </location>
</feature>
<dbReference type="EMBL" id="BNCP01000021">
    <property type="protein sequence ID" value="GIL81340.1"/>
    <property type="molecule type" value="Genomic_DNA"/>
</dbReference>
<keyword evidence="4" id="KW-1185">Reference proteome</keyword>
<reference evidence="2" key="1">
    <citation type="journal article" date="2021" name="Proc. Natl. Acad. Sci. U.S.A.">
        <title>Three genomes in the algal genus Volvox reveal the fate of a haploid sex-determining region after a transition to homothallism.</title>
        <authorList>
            <person name="Yamamoto K."/>
            <person name="Hamaji T."/>
            <person name="Kawai-Toyooka H."/>
            <person name="Matsuzaki R."/>
            <person name="Takahashi F."/>
            <person name="Nishimura Y."/>
            <person name="Kawachi M."/>
            <person name="Noguchi H."/>
            <person name="Minakuchi Y."/>
            <person name="Umen J.G."/>
            <person name="Toyoda A."/>
            <person name="Nozaki H."/>
        </authorList>
    </citation>
    <scope>NUCLEOTIDE SEQUENCE</scope>
    <source>
        <strain evidence="3">NIES-3785</strain>
        <strain evidence="2">NIES-3786</strain>
    </source>
</reference>
<dbReference type="InterPro" id="IPR036038">
    <property type="entry name" value="Aminotransferase-like"/>
</dbReference>
<proteinExistence type="predicted"/>
<dbReference type="PANTHER" id="PTHR47703">
    <property type="entry name" value="D-AMINOACID AMINOTRANSFERASE-LIKE PLP-DEPENDENT ENZYMES SUPERFAMILY PROTEIN"/>
    <property type="match status" value="1"/>
</dbReference>
<feature type="region of interest" description="Disordered" evidence="1">
    <location>
        <begin position="378"/>
        <end position="397"/>
    </location>
</feature>
<gene>
    <name evidence="2" type="ORF">Vretifemale_10414</name>
    <name evidence="3" type="ORF">Vretimale_1105</name>
</gene>
<dbReference type="SUPFAM" id="SSF56752">
    <property type="entry name" value="D-aminoacid aminotransferase-like PLP-dependent enzymes"/>
    <property type="match status" value="2"/>
</dbReference>
<dbReference type="GO" id="GO:0003824">
    <property type="term" value="F:catalytic activity"/>
    <property type="evidence" value="ECO:0007669"/>
    <property type="project" value="InterPro"/>
</dbReference>
<organism evidence="2 4">
    <name type="scientific">Volvox reticuliferus</name>
    <dbReference type="NCBI Taxonomy" id="1737510"/>
    <lineage>
        <taxon>Eukaryota</taxon>
        <taxon>Viridiplantae</taxon>
        <taxon>Chlorophyta</taxon>
        <taxon>core chlorophytes</taxon>
        <taxon>Chlorophyceae</taxon>
        <taxon>CS clade</taxon>
        <taxon>Chlamydomonadales</taxon>
        <taxon>Volvocaceae</taxon>
        <taxon>Volvox</taxon>
    </lineage>
</organism>
<dbReference type="AlphaFoldDB" id="A0A8J4CJC3"/>
<evidence type="ECO:0000313" key="3">
    <source>
        <dbReference type="EMBL" id="GIL94990.1"/>
    </source>
</evidence>
<feature type="region of interest" description="Disordered" evidence="1">
    <location>
        <begin position="196"/>
        <end position="221"/>
    </location>
</feature>
<evidence type="ECO:0000313" key="2">
    <source>
        <dbReference type="EMBL" id="GIL81340.1"/>
    </source>
</evidence>
<evidence type="ECO:0000313" key="4">
    <source>
        <dbReference type="Proteomes" id="UP000747110"/>
    </source>
</evidence>
<protein>
    <submittedName>
        <fullName evidence="2">Uncharacterized protein</fullName>
    </submittedName>
</protein>
<feature type="compositionally biased region" description="Polar residues" evidence="1">
    <location>
        <begin position="378"/>
        <end position="387"/>
    </location>
</feature>
<dbReference type="PANTHER" id="PTHR47703:SF2">
    <property type="entry name" value="D-AMINOACID AMINOTRANSFERASE-LIKE PLP-DEPENDENT ENZYMES SUPERFAMILY PROTEIN"/>
    <property type="match status" value="1"/>
</dbReference>
<dbReference type="Proteomes" id="UP000722791">
    <property type="component" value="Unassembled WGS sequence"/>
</dbReference>
<dbReference type="OrthoDB" id="59470at2759"/>
<name>A0A8J4CJC3_9CHLO</name>